<evidence type="ECO:0000313" key="2">
    <source>
        <dbReference type="Proteomes" id="UP000799778"/>
    </source>
</evidence>
<sequence>MDSSLTKTLSDFQWRNKLLEFGISKNNNLPDAEYILENLRENGYEVDQCLVIADGILVDVRDLQRYCKRKGISSTKGELSLRAQHIFFIPLPFTFTVLGDLEFLKSFRKLLWYTRLHFDKCFTTGIWSPNNYGIYGRHPILIPGLSNLTTLHNMICDALKHWRNGNCKRFWAEIATAQSLHRSIVQTYHHRQFPDILAISLLLERHQLSRLRIGMAKDLFAWANDDAVGLQSHDPRRRIFEEMIHLPMDPQGHLYLAYDAYCRHLWMTRTTGNGPIKAYYGYNQASLPRTIPGGFYNLFKGKSIIEIQGILQQVDLMFPVIDHARVCLWQTAIRYLLQEHRYDDAETFSANLASSLLSDPYPPGIFQERQLNADTSITLFLLGSAQISLKKVPQAQRSFAKCVEIRSVRVSDYSWIPYSQVH</sequence>
<dbReference type="Proteomes" id="UP000799778">
    <property type="component" value="Unassembled WGS sequence"/>
</dbReference>
<keyword evidence="2" id="KW-1185">Reference proteome</keyword>
<dbReference type="OrthoDB" id="3792344at2759"/>
<protein>
    <submittedName>
        <fullName evidence="1">Uncharacterized protein</fullName>
    </submittedName>
</protein>
<gene>
    <name evidence="1" type="ORF">BU24DRAFT_476470</name>
</gene>
<dbReference type="EMBL" id="ML978067">
    <property type="protein sequence ID" value="KAF2019466.1"/>
    <property type="molecule type" value="Genomic_DNA"/>
</dbReference>
<proteinExistence type="predicted"/>
<accession>A0A6A5Y2K5</accession>
<dbReference type="RefSeq" id="XP_033387805.1">
    <property type="nucleotide sequence ID" value="XM_033532930.1"/>
</dbReference>
<organism evidence="1 2">
    <name type="scientific">Aaosphaeria arxii CBS 175.79</name>
    <dbReference type="NCBI Taxonomy" id="1450172"/>
    <lineage>
        <taxon>Eukaryota</taxon>
        <taxon>Fungi</taxon>
        <taxon>Dikarya</taxon>
        <taxon>Ascomycota</taxon>
        <taxon>Pezizomycotina</taxon>
        <taxon>Dothideomycetes</taxon>
        <taxon>Pleosporomycetidae</taxon>
        <taxon>Pleosporales</taxon>
        <taxon>Pleosporales incertae sedis</taxon>
        <taxon>Aaosphaeria</taxon>
    </lineage>
</organism>
<dbReference type="AlphaFoldDB" id="A0A6A5Y2K5"/>
<reference evidence="1" key="1">
    <citation type="journal article" date="2020" name="Stud. Mycol.">
        <title>101 Dothideomycetes genomes: a test case for predicting lifestyles and emergence of pathogens.</title>
        <authorList>
            <person name="Haridas S."/>
            <person name="Albert R."/>
            <person name="Binder M."/>
            <person name="Bloem J."/>
            <person name="Labutti K."/>
            <person name="Salamov A."/>
            <person name="Andreopoulos B."/>
            <person name="Baker S."/>
            <person name="Barry K."/>
            <person name="Bills G."/>
            <person name="Bluhm B."/>
            <person name="Cannon C."/>
            <person name="Castanera R."/>
            <person name="Culley D."/>
            <person name="Daum C."/>
            <person name="Ezra D."/>
            <person name="Gonzalez J."/>
            <person name="Henrissat B."/>
            <person name="Kuo A."/>
            <person name="Liang C."/>
            <person name="Lipzen A."/>
            <person name="Lutzoni F."/>
            <person name="Magnuson J."/>
            <person name="Mondo S."/>
            <person name="Nolan M."/>
            <person name="Ohm R."/>
            <person name="Pangilinan J."/>
            <person name="Park H.-J."/>
            <person name="Ramirez L."/>
            <person name="Alfaro M."/>
            <person name="Sun H."/>
            <person name="Tritt A."/>
            <person name="Yoshinaga Y."/>
            <person name="Zwiers L.-H."/>
            <person name="Turgeon B."/>
            <person name="Goodwin S."/>
            <person name="Spatafora J."/>
            <person name="Crous P."/>
            <person name="Grigoriev I."/>
        </authorList>
    </citation>
    <scope>NUCLEOTIDE SEQUENCE</scope>
    <source>
        <strain evidence="1">CBS 175.79</strain>
    </source>
</reference>
<evidence type="ECO:0000313" key="1">
    <source>
        <dbReference type="EMBL" id="KAF2019466.1"/>
    </source>
</evidence>
<name>A0A6A5Y2K5_9PLEO</name>
<dbReference type="GeneID" id="54290327"/>